<dbReference type="InterPro" id="IPR050868">
    <property type="entry name" value="ELMO_domain-containing"/>
</dbReference>
<organism evidence="2 3">
    <name type="scientific">Clonorchis sinensis</name>
    <name type="common">Chinese liver fluke</name>
    <dbReference type="NCBI Taxonomy" id="79923"/>
    <lineage>
        <taxon>Eukaryota</taxon>
        <taxon>Metazoa</taxon>
        <taxon>Spiralia</taxon>
        <taxon>Lophotrochozoa</taxon>
        <taxon>Platyhelminthes</taxon>
        <taxon>Trematoda</taxon>
        <taxon>Digenea</taxon>
        <taxon>Opisthorchiida</taxon>
        <taxon>Opisthorchiata</taxon>
        <taxon>Opisthorchiidae</taxon>
        <taxon>Clonorchis</taxon>
    </lineage>
</organism>
<dbReference type="Pfam" id="PF04727">
    <property type="entry name" value="ELMO_CED12"/>
    <property type="match status" value="1"/>
</dbReference>
<dbReference type="PANTHER" id="PTHR12771:SF2">
    <property type="entry name" value="ELMO DOMAIN-CONTAINING PROTEIN 3"/>
    <property type="match status" value="1"/>
</dbReference>
<accession>G7YKH9</accession>
<evidence type="ECO:0000313" key="2">
    <source>
        <dbReference type="EMBL" id="GAA53461.1"/>
    </source>
</evidence>
<reference evidence="2" key="1">
    <citation type="journal article" date="2011" name="Genome Biol.">
        <title>The draft genome of the carcinogenic human liver fluke Clonorchis sinensis.</title>
        <authorList>
            <person name="Wang X."/>
            <person name="Chen W."/>
            <person name="Huang Y."/>
            <person name="Sun J."/>
            <person name="Men J."/>
            <person name="Liu H."/>
            <person name="Luo F."/>
            <person name="Guo L."/>
            <person name="Lv X."/>
            <person name="Deng C."/>
            <person name="Zhou C."/>
            <person name="Fan Y."/>
            <person name="Li X."/>
            <person name="Huang L."/>
            <person name="Hu Y."/>
            <person name="Liang C."/>
            <person name="Hu X."/>
            <person name="Xu J."/>
            <person name="Yu X."/>
        </authorList>
    </citation>
    <scope>NUCLEOTIDE SEQUENCE [LARGE SCALE GENOMIC DNA]</scope>
    <source>
        <strain evidence="2">Henan</strain>
    </source>
</reference>
<keyword evidence="3" id="KW-1185">Reference proteome</keyword>
<dbReference type="EMBL" id="DF143500">
    <property type="protein sequence ID" value="GAA53461.1"/>
    <property type="molecule type" value="Genomic_DNA"/>
</dbReference>
<protein>
    <submittedName>
        <fullName evidence="2">ELMO domain-containing protein 3</fullName>
    </submittedName>
</protein>
<evidence type="ECO:0000313" key="3">
    <source>
        <dbReference type="Proteomes" id="UP000008909"/>
    </source>
</evidence>
<evidence type="ECO:0000259" key="1">
    <source>
        <dbReference type="PROSITE" id="PS51335"/>
    </source>
</evidence>
<gene>
    <name evidence="2" type="ORF">CLF_110275</name>
</gene>
<feature type="domain" description="ELMO" evidence="1">
    <location>
        <begin position="154"/>
        <end position="307"/>
    </location>
</feature>
<reference key="2">
    <citation type="submission" date="2011-10" db="EMBL/GenBank/DDBJ databases">
        <title>The genome and transcriptome sequence of Clonorchis sinensis provide insights into the carcinogenic liver fluke.</title>
        <authorList>
            <person name="Wang X."/>
            <person name="Huang Y."/>
            <person name="Chen W."/>
            <person name="Liu H."/>
            <person name="Guo L."/>
            <person name="Chen Y."/>
            <person name="Luo F."/>
            <person name="Zhou W."/>
            <person name="Sun J."/>
            <person name="Mao Q."/>
            <person name="Liang P."/>
            <person name="Zhou C."/>
            <person name="Tian Y."/>
            <person name="Men J."/>
            <person name="Lv X."/>
            <person name="Huang L."/>
            <person name="Zhou J."/>
            <person name="Hu Y."/>
            <person name="Li R."/>
            <person name="Zhang F."/>
            <person name="Lei H."/>
            <person name="Li X."/>
            <person name="Hu X."/>
            <person name="Liang C."/>
            <person name="Xu J."/>
            <person name="Wu Z."/>
            <person name="Yu X."/>
        </authorList>
    </citation>
    <scope>NUCLEOTIDE SEQUENCE</scope>
    <source>
        <strain>Henan</strain>
    </source>
</reference>
<dbReference type="PROSITE" id="PS51335">
    <property type="entry name" value="ELMO"/>
    <property type="match status" value="1"/>
</dbReference>
<dbReference type="AlphaFoldDB" id="G7YKH9"/>
<dbReference type="PANTHER" id="PTHR12771">
    <property type="entry name" value="ENGULFMENT AND CELL MOTILITY"/>
    <property type="match status" value="1"/>
</dbReference>
<proteinExistence type="predicted"/>
<name>G7YKH9_CLOSI</name>
<dbReference type="Proteomes" id="UP000008909">
    <property type="component" value="Unassembled WGS sequence"/>
</dbReference>
<sequence length="315" mass="36375">MDVTLKVASEDCDKAQAVQLAEKPRIQRISPVRLLAPPPWPALSPSTKLSTTSFGDTQAEAVSPGLSEITDLKSKRDGTSIVSSEISFFQCLEQMNFPVKPITTPPLAPRRLWKRFRPFGWFRKRPTLKPNLLGEREFVYATVYTECQPFEDSLHGQMLYTIFKRFTGSPACLTKGDHWQLIGFQGSDPTTDFRGAGLLALLCLVYFATEPPFCNTVPSFFRQSLEPVYHFPFSLIGINLTTLLLQLMRQGHLNRLYNKQHSVLHTFMHLYSGLFYTFCKRWVEEKYTVLKTREILRWLEKRCRQNPRWFLKIKG</sequence>
<dbReference type="InterPro" id="IPR006816">
    <property type="entry name" value="ELMO_dom"/>
</dbReference>